<evidence type="ECO:0008006" key="3">
    <source>
        <dbReference type="Google" id="ProtNLM"/>
    </source>
</evidence>
<name>A0ABW6C1D1_9BACT</name>
<dbReference type="EMBL" id="JBHUOX010000023">
    <property type="protein sequence ID" value="MFD3003011.1"/>
    <property type="molecule type" value="Genomic_DNA"/>
</dbReference>
<gene>
    <name evidence="1" type="ORF">ACFS7Z_21785</name>
</gene>
<proteinExistence type="predicted"/>
<sequence length="261" mass="30086">MKKTLLYCLLLLLIGCKSNESEDNPPVLDCDTYLPASYSNNWGNTVETYHYDGKGRIEKIEYKQDSKISRLILMEYDNQGNVIKMKHLAPDGKEMDRKTYEYNTSGQLIKSNHYVIFNGSPDLQYFTTYEYNSNKELKKVSHHQPGFPQSEVVYEYQNGIMKKVFYYHSSGEVETTVAYEYDDKKGFLSGAPYSLHVVLGIGTAGFPYQHNIKKQTITHLDGRVEEEPTGTYEYNEAGYPIKFMPFNSGGSEIRTYTYKCK</sequence>
<dbReference type="Gene3D" id="2.180.10.10">
    <property type="entry name" value="RHS repeat-associated core"/>
    <property type="match status" value="1"/>
</dbReference>
<keyword evidence="2" id="KW-1185">Reference proteome</keyword>
<accession>A0ABW6C1D1</accession>
<reference evidence="2" key="1">
    <citation type="journal article" date="2019" name="Int. J. Syst. Evol. Microbiol.">
        <title>The Global Catalogue of Microorganisms (GCM) 10K type strain sequencing project: providing services to taxonomists for standard genome sequencing and annotation.</title>
        <authorList>
            <consortium name="The Broad Institute Genomics Platform"/>
            <consortium name="The Broad Institute Genome Sequencing Center for Infectious Disease"/>
            <person name="Wu L."/>
            <person name="Ma J."/>
        </authorList>
    </citation>
    <scope>NUCLEOTIDE SEQUENCE [LARGE SCALE GENOMIC DNA]</scope>
    <source>
        <strain evidence="2">KCTC 23984</strain>
    </source>
</reference>
<comment type="caution">
    <text evidence="1">The sequence shown here is derived from an EMBL/GenBank/DDBJ whole genome shotgun (WGS) entry which is preliminary data.</text>
</comment>
<protein>
    <recommendedName>
        <fullName evidence="3">YD repeat-containing protein</fullName>
    </recommendedName>
</protein>
<dbReference type="PROSITE" id="PS51257">
    <property type="entry name" value="PROKAR_LIPOPROTEIN"/>
    <property type="match status" value="1"/>
</dbReference>
<evidence type="ECO:0000313" key="1">
    <source>
        <dbReference type="EMBL" id="MFD3003011.1"/>
    </source>
</evidence>
<evidence type="ECO:0000313" key="2">
    <source>
        <dbReference type="Proteomes" id="UP001597641"/>
    </source>
</evidence>
<organism evidence="1 2">
    <name type="scientific">Pontibacter toksunensis</name>
    <dbReference type="NCBI Taxonomy" id="1332631"/>
    <lineage>
        <taxon>Bacteria</taxon>
        <taxon>Pseudomonadati</taxon>
        <taxon>Bacteroidota</taxon>
        <taxon>Cytophagia</taxon>
        <taxon>Cytophagales</taxon>
        <taxon>Hymenobacteraceae</taxon>
        <taxon>Pontibacter</taxon>
    </lineage>
</organism>
<dbReference type="RefSeq" id="WP_377489539.1">
    <property type="nucleotide sequence ID" value="NZ_JBHUOX010000023.1"/>
</dbReference>
<dbReference type="Proteomes" id="UP001597641">
    <property type="component" value="Unassembled WGS sequence"/>
</dbReference>